<gene>
    <name evidence="8" type="ORF">HNR40_003755</name>
</gene>
<protein>
    <submittedName>
        <fullName evidence="8">Multicomponent Na+:H+ antiporter subunit E</fullName>
    </submittedName>
</protein>
<dbReference type="GO" id="GO:0005886">
    <property type="term" value="C:plasma membrane"/>
    <property type="evidence" value="ECO:0007669"/>
    <property type="project" value="UniProtKB-SubCell"/>
</dbReference>
<dbReference type="Proteomes" id="UP000568380">
    <property type="component" value="Unassembled WGS sequence"/>
</dbReference>
<keyword evidence="5 7" id="KW-1133">Transmembrane helix</keyword>
<keyword evidence="9" id="KW-1185">Reference proteome</keyword>
<evidence type="ECO:0000256" key="1">
    <source>
        <dbReference type="ARBA" id="ARBA00004651"/>
    </source>
</evidence>
<feature type="transmembrane region" description="Helical" evidence="7">
    <location>
        <begin position="12"/>
        <end position="30"/>
    </location>
</feature>
<reference evidence="8 9" key="1">
    <citation type="submission" date="2020-08" db="EMBL/GenBank/DDBJ databases">
        <title>Genomic Encyclopedia of Type Strains, Phase IV (KMG-IV): sequencing the most valuable type-strain genomes for metagenomic binning, comparative biology and taxonomic classification.</title>
        <authorList>
            <person name="Goeker M."/>
        </authorList>
    </citation>
    <scope>NUCLEOTIDE SEQUENCE [LARGE SCALE GENOMIC DNA]</scope>
    <source>
        <strain evidence="8 9">DSM 45385</strain>
    </source>
</reference>
<accession>A0A7W8EF20</accession>
<name>A0A7W8EF20_9ACTN</name>
<evidence type="ECO:0000256" key="2">
    <source>
        <dbReference type="ARBA" id="ARBA00006228"/>
    </source>
</evidence>
<keyword evidence="3" id="KW-1003">Cell membrane</keyword>
<comment type="subcellular location">
    <subcellularLocation>
        <location evidence="1">Cell membrane</location>
        <topology evidence="1">Multi-pass membrane protein</topology>
    </subcellularLocation>
</comment>
<organism evidence="8 9">
    <name type="scientific">Nonomuraea endophytica</name>
    <dbReference type="NCBI Taxonomy" id="714136"/>
    <lineage>
        <taxon>Bacteria</taxon>
        <taxon>Bacillati</taxon>
        <taxon>Actinomycetota</taxon>
        <taxon>Actinomycetes</taxon>
        <taxon>Streptosporangiales</taxon>
        <taxon>Streptosporangiaceae</taxon>
        <taxon>Nonomuraea</taxon>
    </lineage>
</organism>
<feature type="transmembrane region" description="Helical" evidence="7">
    <location>
        <begin position="36"/>
        <end position="55"/>
    </location>
</feature>
<dbReference type="EMBL" id="JACHIN010000004">
    <property type="protein sequence ID" value="MBB5078280.1"/>
    <property type="molecule type" value="Genomic_DNA"/>
</dbReference>
<proteinExistence type="inferred from homology"/>
<keyword evidence="6 7" id="KW-0472">Membrane</keyword>
<comment type="caution">
    <text evidence="8">The sequence shown here is derived from an EMBL/GenBank/DDBJ whole genome shotgun (WGS) entry which is preliminary data.</text>
</comment>
<comment type="similarity">
    <text evidence="2">Belongs to the CPA3 antiporters (TC 2.A.63) subunit E family.</text>
</comment>
<evidence type="ECO:0000256" key="5">
    <source>
        <dbReference type="ARBA" id="ARBA00022989"/>
    </source>
</evidence>
<dbReference type="PANTHER" id="PTHR34584:SF1">
    <property type="entry name" value="NA(+)_H(+) ANTIPORTER SUBUNIT E1"/>
    <property type="match status" value="1"/>
</dbReference>
<dbReference type="InterPro" id="IPR002758">
    <property type="entry name" value="Cation_antiport_E"/>
</dbReference>
<dbReference type="RefSeq" id="WP_184962816.1">
    <property type="nucleotide sequence ID" value="NZ_JACHIN010000004.1"/>
</dbReference>
<sequence>MRTRLFAPRVFGRHVPLPLVIWLALVWVLLWGDLSVGNVLGGLLAGAVISWMLPLPLLDPGIRLRPVALLAFLPRYALDMVVSSVRVAWWALRPGACAPPVHLATATLRTSSEPMTTLIIVALSSLPGSLVVEAYTGRKELVVHVLGTSDTSSVQEEVTRLESRVIAVFGTRADREELR</sequence>
<keyword evidence="4 7" id="KW-0812">Transmembrane</keyword>
<dbReference type="AlphaFoldDB" id="A0A7W8EF20"/>
<evidence type="ECO:0000313" key="8">
    <source>
        <dbReference type="EMBL" id="MBB5078280.1"/>
    </source>
</evidence>
<dbReference type="PANTHER" id="PTHR34584">
    <property type="entry name" value="NA(+)/H(+) ANTIPORTER SUBUNIT E1"/>
    <property type="match status" value="1"/>
</dbReference>
<dbReference type="Pfam" id="PF01899">
    <property type="entry name" value="MNHE"/>
    <property type="match status" value="1"/>
</dbReference>
<evidence type="ECO:0000313" key="9">
    <source>
        <dbReference type="Proteomes" id="UP000568380"/>
    </source>
</evidence>
<dbReference type="GO" id="GO:0008324">
    <property type="term" value="F:monoatomic cation transmembrane transporter activity"/>
    <property type="evidence" value="ECO:0007669"/>
    <property type="project" value="InterPro"/>
</dbReference>
<evidence type="ECO:0000256" key="6">
    <source>
        <dbReference type="ARBA" id="ARBA00023136"/>
    </source>
</evidence>
<evidence type="ECO:0000256" key="7">
    <source>
        <dbReference type="SAM" id="Phobius"/>
    </source>
</evidence>
<evidence type="ECO:0000256" key="3">
    <source>
        <dbReference type="ARBA" id="ARBA00022475"/>
    </source>
</evidence>
<evidence type="ECO:0000256" key="4">
    <source>
        <dbReference type="ARBA" id="ARBA00022692"/>
    </source>
</evidence>